<evidence type="ECO:0000256" key="12">
    <source>
        <dbReference type="SAM" id="Coils"/>
    </source>
</evidence>
<comment type="similarity">
    <text evidence="3">Belongs to the SMC family. SMC6 subfamily.</text>
</comment>
<keyword evidence="10" id="KW-0234">DNA repair</keyword>
<name>F8PZV8_SERL3</name>
<feature type="coiled-coil region" evidence="12">
    <location>
        <begin position="16"/>
        <end position="50"/>
    </location>
</feature>
<dbReference type="GO" id="GO:0035861">
    <property type="term" value="C:site of double-strand break"/>
    <property type="evidence" value="ECO:0007669"/>
    <property type="project" value="TreeGrafter"/>
</dbReference>
<evidence type="ECO:0000256" key="8">
    <source>
        <dbReference type="ARBA" id="ARBA00023054"/>
    </source>
</evidence>
<dbReference type="EMBL" id="GL945481">
    <property type="protein sequence ID" value="EGN98430.1"/>
    <property type="molecule type" value="Genomic_DNA"/>
</dbReference>
<reference evidence="14" key="1">
    <citation type="journal article" date="2011" name="Science">
        <title>The plant cell wall-decomposing machinery underlies the functional diversity of forest fungi.</title>
        <authorList>
            <person name="Eastwood D.C."/>
            <person name="Floudas D."/>
            <person name="Binder M."/>
            <person name="Majcherczyk A."/>
            <person name="Schneider P."/>
            <person name="Aerts A."/>
            <person name="Asiegbu F.O."/>
            <person name="Baker S.E."/>
            <person name="Barry K."/>
            <person name="Bendiksby M."/>
            <person name="Blumentritt M."/>
            <person name="Coutinho P.M."/>
            <person name="Cullen D."/>
            <person name="de Vries R.P."/>
            <person name="Gathman A."/>
            <person name="Goodell B."/>
            <person name="Henrissat B."/>
            <person name="Ihrmark K."/>
            <person name="Kauserud H."/>
            <person name="Kohler A."/>
            <person name="LaButti K."/>
            <person name="Lapidus A."/>
            <person name="Lavin J.L."/>
            <person name="Lee Y.-H."/>
            <person name="Lindquist E."/>
            <person name="Lilly W."/>
            <person name="Lucas S."/>
            <person name="Morin E."/>
            <person name="Murat C."/>
            <person name="Oguiza J.A."/>
            <person name="Park J."/>
            <person name="Pisabarro A.G."/>
            <person name="Riley R."/>
            <person name="Rosling A."/>
            <person name="Salamov A."/>
            <person name="Schmidt O."/>
            <person name="Schmutz J."/>
            <person name="Skrede I."/>
            <person name="Stenlid J."/>
            <person name="Wiebenga A."/>
            <person name="Xie X."/>
            <person name="Kuees U."/>
            <person name="Hibbett D.S."/>
            <person name="Hoffmeister D."/>
            <person name="Hoegberg N."/>
            <person name="Martin F."/>
            <person name="Grigoriev I.V."/>
            <person name="Watkinson S.C."/>
        </authorList>
    </citation>
    <scope>NUCLEOTIDE SEQUENCE [LARGE SCALE GENOMIC DNA]</scope>
    <source>
        <strain evidence="14">strain S7.3</strain>
    </source>
</reference>
<dbReference type="GO" id="GO:0003697">
    <property type="term" value="F:single-stranded DNA binding"/>
    <property type="evidence" value="ECO:0007669"/>
    <property type="project" value="TreeGrafter"/>
</dbReference>
<dbReference type="GO" id="GO:0003684">
    <property type="term" value="F:damaged DNA binding"/>
    <property type="evidence" value="ECO:0007669"/>
    <property type="project" value="TreeGrafter"/>
</dbReference>
<dbReference type="InParanoid" id="F8PZV8"/>
<dbReference type="InterPro" id="IPR027417">
    <property type="entry name" value="P-loop_NTPase"/>
</dbReference>
<dbReference type="GO" id="GO:0030915">
    <property type="term" value="C:Smc5-Smc6 complex"/>
    <property type="evidence" value="ECO:0007669"/>
    <property type="project" value="TreeGrafter"/>
</dbReference>
<comment type="subcellular location">
    <subcellularLocation>
        <location evidence="2">Chromosome</location>
    </subcellularLocation>
    <subcellularLocation>
        <location evidence="1">Nucleus</location>
    </subcellularLocation>
</comment>
<keyword evidence="9" id="KW-0233">DNA recombination</keyword>
<keyword evidence="6" id="KW-0227">DNA damage</keyword>
<evidence type="ECO:0000256" key="10">
    <source>
        <dbReference type="ARBA" id="ARBA00023204"/>
    </source>
</evidence>
<proteinExistence type="inferred from homology"/>
<evidence type="ECO:0000313" key="14">
    <source>
        <dbReference type="Proteomes" id="UP000008063"/>
    </source>
</evidence>
<gene>
    <name evidence="13" type="ORF">SERLA73DRAFT_55249</name>
</gene>
<keyword evidence="14" id="KW-1185">Reference proteome</keyword>
<keyword evidence="11" id="KW-0539">Nucleus</keyword>
<dbReference type="SUPFAM" id="SSF52540">
    <property type="entry name" value="P-loop containing nucleoside triphosphate hydrolases"/>
    <property type="match status" value="1"/>
</dbReference>
<sequence>MPSSSLLSIGRHGATVEEMTVEVNKAKAALDTAEKDLRSLNTLNKALTQSLITRLQKWQEFRRHIALRCKHVFQYHLSNRGYYGKVLFDHINQTLQLKVRLLVVQTDDQTATQGRDKDPRSLSGGEKSFSTICLLLSLWDSIGCPLRCLDEFDVFMDAVNRRISMRMMIDTANASDKKQYILITPQDMNNIHIGQTVRVHRMTDPERGQATLPFS</sequence>
<keyword evidence="4" id="KW-0158">Chromosome</keyword>
<evidence type="ECO:0000313" key="13">
    <source>
        <dbReference type="EMBL" id="EGN98430.1"/>
    </source>
</evidence>
<dbReference type="HOGENOM" id="CLU_090373_0_0_1"/>
<dbReference type="GO" id="GO:0005524">
    <property type="term" value="F:ATP binding"/>
    <property type="evidence" value="ECO:0007669"/>
    <property type="project" value="UniProtKB-KW"/>
</dbReference>
<evidence type="ECO:0000256" key="4">
    <source>
        <dbReference type="ARBA" id="ARBA00022454"/>
    </source>
</evidence>
<dbReference type="PANTHER" id="PTHR19306:SF6">
    <property type="entry name" value="STRUCTURAL MAINTENANCE OF CHROMOSOMES PROTEIN 6"/>
    <property type="match status" value="1"/>
</dbReference>
<dbReference type="AlphaFoldDB" id="F8PZV8"/>
<dbReference type="GO" id="GO:0000724">
    <property type="term" value="P:double-strand break repair via homologous recombination"/>
    <property type="evidence" value="ECO:0007669"/>
    <property type="project" value="TreeGrafter"/>
</dbReference>
<evidence type="ECO:0000256" key="6">
    <source>
        <dbReference type="ARBA" id="ARBA00022763"/>
    </source>
</evidence>
<evidence type="ECO:0000256" key="1">
    <source>
        <dbReference type="ARBA" id="ARBA00004123"/>
    </source>
</evidence>
<dbReference type="Gene3D" id="3.40.50.300">
    <property type="entry name" value="P-loop containing nucleotide triphosphate hydrolases"/>
    <property type="match status" value="1"/>
</dbReference>
<evidence type="ECO:0000256" key="5">
    <source>
        <dbReference type="ARBA" id="ARBA00022741"/>
    </source>
</evidence>
<evidence type="ECO:0000256" key="7">
    <source>
        <dbReference type="ARBA" id="ARBA00022840"/>
    </source>
</evidence>
<keyword evidence="7" id="KW-0067">ATP-binding</keyword>
<keyword evidence="8 12" id="KW-0175">Coiled coil</keyword>
<keyword evidence="5" id="KW-0547">Nucleotide-binding</keyword>
<evidence type="ECO:0000256" key="2">
    <source>
        <dbReference type="ARBA" id="ARBA00004286"/>
    </source>
</evidence>
<accession>F8PZV8</accession>
<evidence type="ECO:0008006" key="15">
    <source>
        <dbReference type="Google" id="ProtNLM"/>
    </source>
</evidence>
<evidence type="ECO:0000256" key="3">
    <source>
        <dbReference type="ARBA" id="ARBA00006793"/>
    </source>
</evidence>
<dbReference type="GO" id="GO:0005634">
    <property type="term" value="C:nucleus"/>
    <property type="evidence" value="ECO:0007669"/>
    <property type="project" value="UniProtKB-SubCell"/>
</dbReference>
<evidence type="ECO:0000256" key="9">
    <source>
        <dbReference type="ARBA" id="ARBA00023172"/>
    </source>
</evidence>
<evidence type="ECO:0000256" key="11">
    <source>
        <dbReference type="ARBA" id="ARBA00023242"/>
    </source>
</evidence>
<organism evidence="14">
    <name type="scientific">Serpula lacrymans var. lacrymans (strain S7.3)</name>
    <name type="common">Dry rot fungus</name>
    <dbReference type="NCBI Taxonomy" id="936435"/>
    <lineage>
        <taxon>Eukaryota</taxon>
        <taxon>Fungi</taxon>
        <taxon>Dikarya</taxon>
        <taxon>Basidiomycota</taxon>
        <taxon>Agaricomycotina</taxon>
        <taxon>Agaricomycetes</taxon>
        <taxon>Agaricomycetidae</taxon>
        <taxon>Boletales</taxon>
        <taxon>Coniophorineae</taxon>
        <taxon>Serpulaceae</taxon>
        <taxon>Serpula</taxon>
    </lineage>
</organism>
<dbReference type="OMA" id="MNESAMQ"/>
<dbReference type="STRING" id="936435.F8PZV8"/>
<dbReference type="Proteomes" id="UP000008063">
    <property type="component" value="Unassembled WGS sequence"/>
</dbReference>
<dbReference type="OrthoDB" id="10072614at2759"/>
<protein>
    <recommendedName>
        <fullName evidence="15">RecF/RecN/SMC N-terminal domain-containing protein</fullName>
    </recommendedName>
</protein>
<dbReference type="PANTHER" id="PTHR19306">
    <property type="entry name" value="STRUCTURAL MAINTENANCE OF CHROMOSOMES 5,6 SMC5, SMC6"/>
    <property type="match status" value="1"/>
</dbReference>